<dbReference type="PROSITE" id="PS51186">
    <property type="entry name" value="GNAT"/>
    <property type="match status" value="1"/>
</dbReference>
<dbReference type="PANTHER" id="PTHR43537:SF5">
    <property type="entry name" value="UXU OPERON TRANSCRIPTIONAL REGULATOR"/>
    <property type="match status" value="1"/>
</dbReference>
<dbReference type="PRINTS" id="PR00035">
    <property type="entry name" value="HTHGNTR"/>
</dbReference>
<dbReference type="SUPFAM" id="SSF55729">
    <property type="entry name" value="Acyl-CoA N-acyltransferases (Nat)"/>
    <property type="match status" value="1"/>
</dbReference>
<keyword evidence="3" id="KW-0804">Transcription</keyword>
<dbReference type="Pfam" id="PF00392">
    <property type="entry name" value="GntR"/>
    <property type="match status" value="1"/>
</dbReference>
<dbReference type="InterPro" id="IPR000182">
    <property type="entry name" value="GNAT_dom"/>
</dbReference>
<dbReference type="SUPFAM" id="SSF48008">
    <property type="entry name" value="GntR ligand-binding domain-like"/>
    <property type="match status" value="1"/>
</dbReference>
<name>A0A1H4D1S1_9BURK</name>
<dbReference type="SUPFAM" id="SSF46785">
    <property type="entry name" value="Winged helix' DNA-binding domain"/>
    <property type="match status" value="1"/>
</dbReference>
<dbReference type="InterPro" id="IPR011711">
    <property type="entry name" value="GntR_C"/>
</dbReference>
<evidence type="ECO:0000259" key="4">
    <source>
        <dbReference type="PROSITE" id="PS50949"/>
    </source>
</evidence>
<feature type="domain" description="HTH gntR-type" evidence="4">
    <location>
        <begin position="21"/>
        <end position="88"/>
    </location>
</feature>
<dbReference type="InterPro" id="IPR008920">
    <property type="entry name" value="TF_FadR/GntR_C"/>
</dbReference>
<dbReference type="CDD" id="cd07377">
    <property type="entry name" value="WHTH_GntR"/>
    <property type="match status" value="1"/>
</dbReference>
<dbReference type="PANTHER" id="PTHR43537">
    <property type="entry name" value="TRANSCRIPTIONAL REGULATOR, GNTR FAMILY"/>
    <property type="match status" value="1"/>
</dbReference>
<protein>
    <submittedName>
        <fullName evidence="6">DNA-binding transcriptional regulator, GntR family</fullName>
    </submittedName>
</protein>
<dbReference type="SMART" id="SM00345">
    <property type="entry name" value="HTH_GNTR"/>
    <property type="match status" value="1"/>
</dbReference>
<gene>
    <name evidence="6" type="ORF">SAMN05192564_102621</name>
</gene>
<dbReference type="PRINTS" id="PR00033">
    <property type="entry name" value="HTHASNC"/>
</dbReference>
<dbReference type="GO" id="GO:0043565">
    <property type="term" value="F:sequence-specific DNA binding"/>
    <property type="evidence" value="ECO:0007669"/>
    <property type="project" value="InterPro"/>
</dbReference>
<dbReference type="PROSITE" id="PS50949">
    <property type="entry name" value="HTH_GNTR"/>
    <property type="match status" value="1"/>
</dbReference>
<evidence type="ECO:0000259" key="5">
    <source>
        <dbReference type="PROSITE" id="PS51186"/>
    </source>
</evidence>
<dbReference type="Proteomes" id="UP000198638">
    <property type="component" value="Unassembled WGS sequence"/>
</dbReference>
<dbReference type="Gene3D" id="3.40.630.30">
    <property type="match status" value="1"/>
</dbReference>
<evidence type="ECO:0000256" key="1">
    <source>
        <dbReference type="ARBA" id="ARBA00023015"/>
    </source>
</evidence>
<dbReference type="InterPro" id="IPR000485">
    <property type="entry name" value="AsnC-type_HTH_dom"/>
</dbReference>
<dbReference type="Pfam" id="PF00583">
    <property type="entry name" value="Acetyltransf_1"/>
    <property type="match status" value="1"/>
</dbReference>
<keyword evidence="1" id="KW-0805">Transcription regulation</keyword>
<dbReference type="SMART" id="SM00895">
    <property type="entry name" value="FCD"/>
    <property type="match status" value="1"/>
</dbReference>
<keyword evidence="2 6" id="KW-0238">DNA-binding</keyword>
<evidence type="ECO:0000256" key="2">
    <source>
        <dbReference type="ARBA" id="ARBA00023125"/>
    </source>
</evidence>
<dbReference type="AlphaFoldDB" id="A0A1H4D1S1"/>
<dbReference type="InterPro" id="IPR000524">
    <property type="entry name" value="Tscrpt_reg_HTH_GntR"/>
</dbReference>
<evidence type="ECO:0000256" key="3">
    <source>
        <dbReference type="ARBA" id="ARBA00023163"/>
    </source>
</evidence>
<accession>A0A1H4D1S1</accession>
<dbReference type="Gene3D" id="1.10.10.10">
    <property type="entry name" value="Winged helix-like DNA-binding domain superfamily/Winged helix DNA-binding domain"/>
    <property type="match status" value="1"/>
</dbReference>
<dbReference type="GO" id="GO:0003700">
    <property type="term" value="F:DNA-binding transcription factor activity"/>
    <property type="evidence" value="ECO:0007669"/>
    <property type="project" value="InterPro"/>
</dbReference>
<proteinExistence type="predicted"/>
<dbReference type="InterPro" id="IPR036388">
    <property type="entry name" value="WH-like_DNA-bd_sf"/>
</dbReference>
<sequence length="408" mass="45962">MSKVVSASSPFQSQEVAQKRQPLVETVTREVSAIILEGELKPGDKLNEVEIARRLGVSRGPVREAVRQLQEAGLLESEPFKGSYVRSLNQREVAELYALRSLLESAAVADAIRLATPTDLSAIEEALHETETAALSNAKSRMIEADVAFHTAICRAGHNERITSTFIKLASELRLVHLLMNPDPAQMRAVAKSHATLLKDIRARGAERAVSAIQRLLNIERDEVLQYLGPHGDSVVAPVIETTEEMPEISSSLGGRITVRPHRMEDLPLLARMNRELADDEGHRNKMTVPQLEERFRQFIDDGWQIDLFYLDEEIIGYATHRYESDPSNPKARQIYLRQFYIVRHRRRGGAGHLAFDELVKIRFQPGERIYLEVIENNPGGKVFWLRTGFTVYGSIMEHTIDLSDKLG</sequence>
<dbReference type="Pfam" id="PF07729">
    <property type="entry name" value="FCD"/>
    <property type="match status" value="1"/>
</dbReference>
<dbReference type="EMBL" id="FNRQ01000002">
    <property type="protein sequence ID" value="SEA66664.1"/>
    <property type="molecule type" value="Genomic_DNA"/>
</dbReference>
<dbReference type="Gene3D" id="1.20.120.530">
    <property type="entry name" value="GntR ligand-binding domain-like"/>
    <property type="match status" value="1"/>
</dbReference>
<dbReference type="InterPro" id="IPR036390">
    <property type="entry name" value="WH_DNA-bd_sf"/>
</dbReference>
<evidence type="ECO:0000313" key="7">
    <source>
        <dbReference type="Proteomes" id="UP000198638"/>
    </source>
</evidence>
<dbReference type="GO" id="GO:0016747">
    <property type="term" value="F:acyltransferase activity, transferring groups other than amino-acyl groups"/>
    <property type="evidence" value="ECO:0007669"/>
    <property type="project" value="InterPro"/>
</dbReference>
<evidence type="ECO:0000313" key="6">
    <source>
        <dbReference type="EMBL" id="SEA66664.1"/>
    </source>
</evidence>
<organism evidence="6 7">
    <name type="scientific">Paraburkholderia sartisoli</name>
    <dbReference type="NCBI Taxonomy" id="83784"/>
    <lineage>
        <taxon>Bacteria</taxon>
        <taxon>Pseudomonadati</taxon>
        <taxon>Pseudomonadota</taxon>
        <taxon>Betaproteobacteria</taxon>
        <taxon>Burkholderiales</taxon>
        <taxon>Burkholderiaceae</taxon>
        <taxon>Paraburkholderia</taxon>
    </lineage>
</organism>
<keyword evidence="7" id="KW-1185">Reference proteome</keyword>
<dbReference type="STRING" id="83784.SAMN05192564_102621"/>
<dbReference type="InterPro" id="IPR016181">
    <property type="entry name" value="Acyl_CoA_acyltransferase"/>
</dbReference>
<feature type="domain" description="N-acetyltransferase" evidence="5">
    <location>
        <begin position="257"/>
        <end position="408"/>
    </location>
</feature>
<dbReference type="OrthoDB" id="9799812at2"/>
<reference evidence="7" key="1">
    <citation type="submission" date="2016-10" db="EMBL/GenBank/DDBJ databases">
        <authorList>
            <person name="Varghese N."/>
            <person name="Submissions S."/>
        </authorList>
    </citation>
    <scope>NUCLEOTIDE SEQUENCE [LARGE SCALE GENOMIC DNA]</scope>
    <source>
        <strain evidence="7">LMG 24000</strain>
    </source>
</reference>
<dbReference type="RefSeq" id="WP_090532366.1">
    <property type="nucleotide sequence ID" value="NZ_FNRQ01000002.1"/>
</dbReference>